<sequence>MERQPKGGHPGQCSQEASRTQDMVHSPLPPTPHFPARCRYPQAPAIKAAGAGGALRQSGGALPTWLARGRNLFGAMLGTQESSPKWKPAVPGFSLRGTARAPEATSRLLGQLCAT</sequence>
<feature type="compositionally biased region" description="Polar residues" evidence="1">
    <location>
        <begin position="12"/>
        <end position="23"/>
    </location>
</feature>
<name>A0ABN8XW94_RANTA</name>
<dbReference type="Proteomes" id="UP001176941">
    <property type="component" value="Chromosome 1"/>
</dbReference>
<gene>
    <name evidence="2" type="ORF">MRATA1EN1_LOCUS1584</name>
</gene>
<protein>
    <submittedName>
        <fullName evidence="2">Uncharacterized protein</fullName>
    </submittedName>
</protein>
<accession>A0ABN8XW94</accession>
<evidence type="ECO:0000313" key="2">
    <source>
        <dbReference type="EMBL" id="CAI9152622.1"/>
    </source>
</evidence>
<dbReference type="EMBL" id="OX459937">
    <property type="protein sequence ID" value="CAI9152622.1"/>
    <property type="molecule type" value="Genomic_DNA"/>
</dbReference>
<keyword evidence="3" id="KW-1185">Reference proteome</keyword>
<feature type="region of interest" description="Disordered" evidence="1">
    <location>
        <begin position="1"/>
        <end position="35"/>
    </location>
</feature>
<organism evidence="2 3">
    <name type="scientific">Rangifer tarandus platyrhynchus</name>
    <name type="common">Svalbard reindeer</name>
    <dbReference type="NCBI Taxonomy" id="3082113"/>
    <lineage>
        <taxon>Eukaryota</taxon>
        <taxon>Metazoa</taxon>
        <taxon>Chordata</taxon>
        <taxon>Craniata</taxon>
        <taxon>Vertebrata</taxon>
        <taxon>Euteleostomi</taxon>
        <taxon>Mammalia</taxon>
        <taxon>Eutheria</taxon>
        <taxon>Laurasiatheria</taxon>
        <taxon>Artiodactyla</taxon>
        <taxon>Ruminantia</taxon>
        <taxon>Pecora</taxon>
        <taxon>Cervidae</taxon>
        <taxon>Odocoileinae</taxon>
        <taxon>Rangifer</taxon>
    </lineage>
</organism>
<evidence type="ECO:0000256" key="1">
    <source>
        <dbReference type="SAM" id="MobiDB-lite"/>
    </source>
</evidence>
<proteinExistence type="predicted"/>
<evidence type="ECO:0000313" key="3">
    <source>
        <dbReference type="Proteomes" id="UP001176941"/>
    </source>
</evidence>
<reference evidence="2" key="1">
    <citation type="submission" date="2023-04" db="EMBL/GenBank/DDBJ databases">
        <authorList>
            <consortium name="ELIXIR-Norway"/>
        </authorList>
    </citation>
    <scope>NUCLEOTIDE SEQUENCE [LARGE SCALE GENOMIC DNA]</scope>
</reference>